<dbReference type="Pfam" id="PF13490">
    <property type="entry name" value="zf-HC2"/>
    <property type="match status" value="1"/>
</dbReference>
<dbReference type="InterPro" id="IPR027383">
    <property type="entry name" value="Znf_put"/>
</dbReference>
<keyword evidence="7 12" id="KW-0472">Membrane</keyword>
<evidence type="ECO:0000256" key="5">
    <source>
        <dbReference type="ARBA" id="ARBA00022989"/>
    </source>
</evidence>
<evidence type="ECO:0000313" key="16">
    <source>
        <dbReference type="Proteomes" id="UP000652354"/>
    </source>
</evidence>
<evidence type="ECO:0000256" key="12">
    <source>
        <dbReference type="SAM" id="Phobius"/>
    </source>
</evidence>
<evidence type="ECO:0000256" key="9">
    <source>
        <dbReference type="ARBA" id="ARBA00029829"/>
    </source>
</evidence>
<name>A0A919PZN2_9MICO</name>
<dbReference type="RefSeq" id="WP_203652852.1">
    <property type="nucleotide sequence ID" value="NZ_BONR01000001.1"/>
</dbReference>
<dbReference type="InterPro" id="IPR018764">
    <property type="entry name" value="RskA_C"/>
</dbReference>
<evidence type="ECO:0000259" key="14">
    <source>
        <dbReference type="Pfam" id="PF13490"/>
    </source>
</evidence>
<comment type="subcellular location">
    <subcellularLocation>
        <location evidence="2">Cell membrane</location>
    </subcellularLocation>
    <subcellularLocation>
        <location evidence="1">Membrane</location>
        <topology evidence="1">Single-pass membrane protein</topology>
    </subcellularLocation>
</comment>
<evidence type="ECO:0000256" key="2">
    <source>
        <dbReference type="ARBA" id="ARBA00004236"/>
    </source>
</evidence>
<dbReference type="GO" id="GO:0005886">
    <property type="term" value="C:plasma membrane"/>
    <property type="evidence" value="ECO:0007669"/>
    <property type="project" value="UniProtKB-SubCell"/>
</dbReference>
<keyword evidence="6" id="KW-0805">Transcription regulation</keyword>
<evidence type="ECO:0000256" key="3">
    <source>
        <dbReference type="ARBA" id="ARBA00022475"/>
    </source>
</evidence>
<keyword evidence="4 12" id="KW-0812">Transmembrane</keyword>
<evidence type="ECO:0000313" key="15">
    <source>
        <dbReference type="EMBL" id="GIG53377.1"/>
    </source>
</evidence>
<keyword evidence="3" id="KW-1003">Cell membrane</keyword>
<dbReference type="InterPro" id="IPR051474">
    <property type="entry name" value="Anti-sigma-K/W_factor"/>
</dbReference>
<proteinExistence type="predicted"/>
<keyword evidence="5 12" id="KW-1133">Transmembrane helix</keyword>
<evidence type="ECO:0000256" key="10">
    <source>
        <dbReference type="ARBA" id="ARBA00030803"/>
    </source>
</evidence>
<keyword evidence="8" id="KW-0804">Transcription</keyword>
<gene>
    <name evidence="15" type="ORF">Dac01nite_01290</name>
</gene>
<feature type="region of interest" description="Disordered" evidence="11">
    <location>
        <begin position="84"/>
        <end position="115"/>
    </location>
</feature>
<accession>A0A919PZN2</accession>
<dbReference type="GO" id="GO:0006417">
    <property type="term" value="P:regulation of translation"/>
    <property type="evidence" value="ECO:0007669"/>
    <property type="project" value="TreeGrafter"/>
</dbReference>
<evidence type="ECO:0000256" key="4">
    <source>
        <dbReference type="ARBA" id="ARBA00022692"/>
    </source>
</evidence>
<dbReference type="Gene3D" id="1.10.10.1320">
    <property type="entry name" value="Anti-sigma factor, zinc-finger domain"/>
    <property type="match status" value="1"/>
</dbReference>
<evidence type="ECO:0000256" key="1">
    <source>
        <dbReference type="ARBA" id="ARBA00004167"/>
    </source>
</evidence>
<evidence type="ECO:0000259" key="13">
    <source>
        <dbReference type="Pfam" id="PF10099"/>
    </source>
</evidence>
<evidence type="ECO:0000256" key="7">
    <source>
        <dbReference type="ARBA" id="ARBA00023136"/>
    </source>
</evidence>
<evidence type="ECO:0000256" key="8">
    <source>
        <dbReference type="ARBA" id="ARBA00023163"/>
    </source>
</evidence>
<dbReference type="Proteomes" id="UP000652354">
    <property type="component" value="Unassembled WGS sequence"/>
</dbReference>
<dbReference type="PANTHER" id="PTHR37461:SF1">
    <property type="entry name" value="ANTI-SIGMA-K FACTOR RSKA"/>
    <property type="match status" value="1"/>
</dbReference>
<evidence type="ECO:0000256" key="6">
    <source>
        <dbReference type="ARBA" id="ARBA00023015"/>
    </source>
</evidence>
<feature type="domain" description="Anti-sigma K factor RskA C-terminal" evidence="13">
    <location>
        <begin position="123"/>
        <end position="249"/>
    </location>
</feature>
<sequence length="257" mass="26146">MNPHEMVGAYALHALDEDEARAFELHLETCAECREELASFDVVLDELAEPGAEEPPSAVDPAILDATLSPERRARLDAAVSAAVGSTEQVPAPQKAAHASAPEPMPTTLHAPARRRGPGTRLLAAAAAVVAVLAVGVGFILGTGGEENTLAADIERIQDASDVVETSLGLGEATAYVSATEGVAVVGDTPELDGDRTYQLWVVPADGSAPVPGPVMAGGDSEAVWDADLDGAAAIAVSIEPTGGSTTPTEVVTAVEV</sequence>
<reference evidence="15" key="1">
    <citation type="submission" date="2021-01" db="EMBL/GenBank/DDBJ databases">
        <title>Whole genome shotgun sequence of Demequina activiva NBRC 110675.</title>
        <authorList>
            <person name="Komaki H."/>
            <person name="Tamura T."/>
        </authorList>
    </citation>
    <scope>NUCLEOTIDE SEQUENCE</scope>
    <source>
        <strain evidence="15">NBRC 110675</strain>
    </source>
</reference>
<dbReference type="PANTHER" id="PTHR37461">
    <property type="entry name" value="ANTI-SIGMA-K FACTOR RSKA"/>
    <property type="match status" value="1"/>
</dbReference>
<feature type="transmembrane region" description="Helical" evidence="12">
    <location>
        <begin position="122"/>
        <end position="141"/>
    </location>
</feature>
<dbReference type="AlphaFoldDB" id="A0A919PZN2"/>
<dbReference type="GO" id="GO:0016989">
    <property type="term" value="F:sigma factor antagonist activity"/>
    <property type="evidence" value="ECO:0007669"/>
    <property type="project" value="TreeGrafter"/>
</dbReference>
<feature type="domain" description="Putative zinc-finger" evidence="14">
    <location>
        <begin position="4"/>
        <end position="34"/>
    </location>
</feature>
<protein>
    <recommendedName>
        <fullName evidence="10">Regulator of SigK</fullName>
    </recommendedName>
    <alternativeName>
        <fullName evidence="9">Sigma-K anti-sigma factor RskA</fullName>
    </alternativeName>
</protein>
<evidence type="ECO:0000256" key="11">
    <source>
        <dbReference type="SAM" id="MobiDB-lite"/>
    </source>
</evidence>
<dbReference type="InterPro" id="IPR041916">
    <property type="entry name" value="Anti_sigma_zinc_sf"/>
</dbReference>
<comment type="caution">
    <text evidence="15">The sequence shown here is derived from an EMBL/GenBank/DDBJ whole genome shotgun (WGS) entry which is preliminary data.</text>
</comment>
<organism evidence="15 16">
    <name type="scientific">Demequina activiva</name>
    <dbReference type="NCBI Taxonomy" id="1582364"/>
    <lineage>
        <taxon>Bacteria</taxon>
        <taxon>Bacillati</taxon>
        <taxon>Actinomycetota</taxon>
        <taxon>Actinomycetes</taxon>
        <taxon>Micrococcales</taxon>
        <taxon>Demequinaceae</taxon>
        <taxon>Demequina</taxon>
    </lineage>
</organism>
<dbReference type="EMBL" id="BONR01000001">
    <property type="protein sequence ID" value="GIG53377.1"/>
    <property type="molecule type" value="Genomic_DNA"/>
</dbReference>
<keyword evidence="16" id="KW-1185">Reference proteome</keyword>
<dbReference type="Pfam" id="PF10099">
    <property type="entry name" value="RskA_C"/>
    <property type="match status" value="1"/>
</dbReference>